<dbReference type="AlphaFoldDB" id="A0A831QRJ5"/>
<dbReference type="Proteomes" id="UP000886191">
    <property type="component" value="Unassembled WGS sequence"/>
</dbReference>
<comment type="caution">
    <text evidence="1">The sequence shown here is derived from an EMBL/GenBank/DDBJ whole genome shotgun (WGS) entry which is preliminary data.</text>
</comment>
<proteinExistence type="predicted"/>
<organism evidence="1">
    <name type="scientific">Pricia antarctica</name>
    <dbReference type="NCBI Taxonomy" id="641691"/>
    <lineage>
        <taxon>Bacteria</taxon>
        <taxon>Pseudomonadati</taxon>
        <taxon>Bacteroidota</taxon>
        <taxon>Flavobacteriia</taxon>
        <taxon>Flavobacteriales</taxon>
        <taxon>Flavobacteriaceae</taxon>
        <taxon>Pricia</taxon>
    </lineage>
</organism>
<protein>
    <submittedName>
        <fullName evidence="1">Uncharacterized protein</fullName>
    </submittedName>
</protein>
<gene>
    <name evidence="1" type="ORF">ENH87_11915</name>
</gene>
<dbReference type="EMBL" id="DRGL01000041">
    <property type="protein sequence ID" value="HEA21612.1"/>
    <property type="molecule type" value="Genomic_DNA"/>
</dbReference>
<accession>A0A831QRJ5</accession>
<sequence length="99" mass="11310">MGNRDHKIHMVFPYVRFRHLAGLAFAGHGYISTSALRAPFNMIATLVYFRVWFPIFTHRANKDHGQKDMTASGRNGYQEAINHTDYRKGLGGGLKQLYP</sequence>
<evidence type="ECO:0000313" key="1">
    <source>
        <dbReference type="EMBL" id="HEA21612.1"/>
    </source>
</evidence>
<name>A0A831QRJ5_9FLAO</name>
<reference evidence="1" key="1">
    <citation type="journal article" date="2020" name="mSystems">
        <title>Genome- and Community-Level Interaction Insights into Carbon Utilization and Element Cycling Functions of Hydrothermarchaeota in Hydrothermal Sediment.</title>
        <authorList>
            <person name="Zhou Z."/>
            <person name="Liu Y."/>
            <person name="Xu W."/>
            <person name="Pan J."/>
            <person name="Luo Z.H."/>
            <person name="Li M."/>
        </authorList>
    </citation>
    <scope>NUCLEOTIDE SEQUENCE [LARGE SCALE GENOMIC DNA]</scope>
    <source>
        <strain evidence="1">HyVt-345</strain>
    </source>
</reference>